<sequence>MSPSNKQKIRIVCISDTHNHKPGQGFTLPAGDILIHAGDLTNQGSHAELHKAFEWLSKTDFAAKVAVAGNHDLGLDPNYELKYHTGWRVEVEDPTKCRAVLQEHQGITYLEHSSTTVSLPGKDCQLKIFGSPQSADRGNQNWAFQYDEEQAKTLWDAIASETDILITHTPPAGHCDTSTHWKSGGCPALKQTLWRVRPLIHICGHCHEGRGAEVIRWSDENEGEGEVIWTWTDPGHGNKKQSLLDLTGSRGGWSLRAGSETAVVNASVMAGSFGRGGKRFNKPIAIDIEVPAG</sequence>
<dbReference type="AlphaFoldDB" id="A0AAN7T8P0"/>
<evidence type="ECO:0000313" key="3">
    <source>
        <dbReference type="Proteomes" id="UP001310890"/>
    </source>
</evidence>
<dbReference type="InterPro" id="IPR004843">
    <property type="entry name" value="Calcineurin-like_PHP"/>
</dbReference>
<dbReference type="InterPro" id="IPR051693">
    <property type="entry name" value="UPF0046_metallophosphoest"/>
</dbReference>
<dbReference type="Proteomes" id="UP001310890">
    <property type="component" value="Unassembled WGS sequence"/>
</dbReference>
<protein>
    <recommendedName>
        <fullName evidence="1">Calcineurin-like phosphoesterase domain-containing protein</fullName>
    </recommendedName>
</protein>
<evidence type="ECO:0000259" key="1">
    <source>
        <dbReference type="Pfam" id="PF00149"/>
    </source>
</evidence>
<dbReference type="PANTHER" id="PTHR12905">
    <property type="entry name" value="METALLOPHOSPHOESTERASE"/>
    <property type="match status" value="1"/>
</dbReference>
<accession>A0AAN7T8P0</accession>
<dbReference type="GO" id="GO:0016787">
    <property type="term" value="F:hydrolase activity"/>
    <property type="evidence" value="ECO:0007669"/>
    <property type="project" value="InterPro"/>
</dbReference>
<proteinExistence type="predicted"/>
<organism evidence="2 3">
    <name type="scientific">Meristemomyces frigidus</name>
    <dbReference type="NCBI Taxonomy" id="1508187"/>
    <lineage>
        <taxon>Eukaryota</taxon>
        <taxon>Fungi</taxon>
        <taxon>Dikarya</taxon>
        <taxon>Ascomycota</taxon>
        <taxon>Pezizomycotina</taxon>
        <taxon>Dothideomycetes</taxon>
        <taxon>Dothideomycetidae</taxon>
        <taxon>Mycosphaerellales</taxon>
        <taxon>Teratosphaeriaceae</taxon>
        <taxon>Meristemomyces</taxon>
    </lineage>
</organism>
<dbReference type="SUPFAM" id="SSF56300">
    <property type="entry name" value="Metallo-dependent phosphatases"/>
    <property type="match status" value="1"/>
</dbReference>
<evidence type="ECO:0000313" key="2">
    <source>
        <dbReference type="EMBL" id="KAK5107489.1"/>
    </source>
</evidence>
<comment type="caution">
    <text evidence="2">The sequence shown here is derived from an EMBL/GenBank/DDBJ whole genome shotgun (WGS) entry which is preliminary data.</text>
</comment>
<feature type="domain" description="Calcineurin-like phosphoesterase" evidence="1">
    <location>
        <begin position="9"/>
        <end position="208"/>
    </location>
</feature>
<dbReference type="PANTHER" id="PTHR12905:SF16">
    <property type="entry name" value="SER_THR PROTEIN PHOSPHATASE FAMILY PROTEIN (AFU_ORTHOLOGUE AFUA_1G06000)"/>
    <property type="match status" value="1"/>
</dbReference>
<dbReference type="EMBL" id="JAVRRL010000119">
    <property type="protein sequence ID" value="KAK5107489.1"/>
    <property type="molecule type" value="Genomic_DNA"/>
</dbReference>
<dbReference type="Gene3D" id="3.60.21.10">
    <property type="match status" value="1"/>
</dbReference>
<name>A0AAN7T8P0_9PEZI</name>
<dbReference type="InterPro" id="IPR029052">
    <property type="entry name" value="Metallo-depent_PP-like"/>
</dbReference>
<reference evidence="2" key="1">
    <citation type="submission" date="2023-08" db="EMBL/GenBank/DDBJ databases">
        <title>Black Yeasts Isolated from many extreme environments.</title>
        <authorList>
            <person name="Coleine C."/>
            <person name="Stajich J.E."/>
            <person name="Selbmann L."/>
        </authorList>
    </citation>
    <scope>NUCLEOTIDE SEQUENCE</scope>
    <source>
        <strain evidence="2">CCFEE 5401</strain>
    </source>
</reference>
<gene>
    <name evidence="2" type="ORF">LTR62_001107</name>
</gene>
<dbReference type="Pfam" id="PF00149">
    <property type="entry name" value="Metallophos"/>
    <property type="match status" value="1"/>
</dbReference>
<dbReference type="CDD" id="cd07379">
    <property type="entry name" value="MPP_239FB"/>
    <property type="match status" value="1"/>
</dbReference>